<evidence type="ECO:0000256" key="2">
    <source>
        <dbReference type="ARBA" id="ARBA00004236"/>
    </source>
</evidence>
<keyword evidence="7 13" id="KW-0418">Kinase</keyword>
<sequence>MRRPTSLTAAEQSRLRRTSRALGLQTALLVLVCLAVVGAVVVLVVVQGQRESGENRLEAATRSVDDVRDAPAGTWVAIDGQRGLEVSDGMPEGLPDLDVMAEVTRSGTEVRSRVEAAGGTYSVVTAPSRGGAVQVVLDPHEAQEELQRLVAALVVAGGTGVLLAGLGGAWLGRRAVRPTVEALALQRRFVADASHELRTPLTLLSTRAQLLRRHVHAEDAVPSGSPVLSDVDGLLEDTRALTSILEDMLVAADARSVDRSPVDVAEVADAVVAAARATAADRGVDLARTGVTSAVAEVSAVSVRRATTALVDNALDHAAAGVRVDVERTGGMLVLRVEDDGPGVPDAQTDLFGRFASHRPAPAQDGRTHYGLGLALVAEVAAQHGGSVEAGPRADGSHGTVITLRVPVRAPRDR</sequence>
<feature type="domain" description="Histidine kinase" evidence="12">
    <location>
        <begin position="192"/>
        <end position="410"/>
    </location>
</feature>
<dbReference type="SMART" id="SM00387">
    <property type="entry name" value="HATPase_c"/>
    <property type="match status" value="1"/>
</dbReference>
<evidence type="ECO:0000313" key="14">
    <source>
        <dbReference type="Proteomes" id="UP000561011"/>
    </source>
</evidence>
<proteinExistence type="predicted"/>
<accession>A0A853EQR1</accession>
<feature type="transmembrane region" description="Helical" evidence="11">
    <location>
        <begin position="21"/>
        <end position="46"/>
    </location>
</feature>
<evidence type="ECO:0000259" key="12">
    <source>
        <dbReference type="PROSITE" id="PS50109"/>
    </source>
</evidence>
<dbReference type="InterPro" id="IPR004358">
    <property type="entry name" value="Sig_transdc_His_kin-like_C"/>
</dbReference>
<keyword evidence="8 11" id="KW-1133">Transmembrane helix</keyword>
<evidence type="ECO:0000256" key="10">
    <source>
        <dbReference type="ARBA" id="ARBA00023136"/>
    </source>
</evidence>
<dbReference type="SMART" id="SM00388">
    <property type="entry name" value="HisKA"/>
    <property type="match status" value="1"/>
</dbReference>
<dbReference type="Pfam" id="PF02518">
    <property type="entry name" value="HATPase_c"/>
    <property type="match status" value="1"/>
</dbReference>
<evidence type="ECO:0000256" key="11">
    <source>
        <dbReference type="SAM" id="Phobius"/>
    </source>
</evidence>
<dbReference type="PANTHER" id="PTHR45436">
    <property type="entry name" value="SENSOR HISTIDINE KINASE YKOH"/>
    <property type="match status" value="1"/>
</dbReference>
<dbReference type="CDD" id="cd00082">
    <property type="entry name" value="HisKA"/>
    <property type="match status" value="1"/>
</dbReference>
<dbReference type="EC" id="2.7.13.3" evidence="3"/>
<evidence type="ECO:0000256" key="7">
    <source>
        <dbReference type="ARBA" id="ARBA00022777"/>
    </source>
</evidence>
<dbReference type="Pfam" id="PF00512">
    <property type="entry name" value="HisKA"/>
    <property type="match status" value="1"/>
</dbReference>
<dbReference type="GO" id="GO:0005886">
    <property type="term" value="C:plasma membrane"/>
    <property type="evidence" value="ECO:0007669"/>
    <property type="project" value="UniProtKB-SubCell"/>
</dbReference>
<name>A0A853EQR1_9MICO</name>
<dbReference type="Gene3D" id="1.10.287.130">
    <property type="match status" value="1"/>
</dbReference>
<comment type="caution">
    <text evidence="13">The sequence shown here is derived from an EMBL/GenBank/DDBJ whole genome shotgun (WGS) entry which is preliminary data.</text>
</comment>
<evidence type="ECO:0000256" key="1">
    <source>
        <dbReference type="ARBA" id="ARBA00000085"/>
    </source>
</evidence>
<keyword evidence="10 11" id="KW-0472">Membrane</keyword>
<dbReference type="SUPFAM" id="SSF47384">
    <property type="entry name" value="Homodimeric domain of signal transducing histidine kinase"/>
    <property type="match status" value="1"/>
</dbReference>
<evidence type="ECO:0000256" key="8">
    <source>
        <dbReference type="ARBA" id="ARBA00022989"/>
    </source>
</evidence>
<reference evidence="13 14" key="1">
    <citation type="submission" date="2020-07" db="EMBL/GenBank/DDBJ databases">
        <title>MOT database genomes.</title>
        <authorList>
            <person name="Joseph S."/>
            <person name="Aduse-Opoku J."/>
            <person name="Hashim A."/>
            <person name="Wade W."/>
            <person name="Curtis M."/>
        </authorList>
    </citation>
    <scope>NUCLEOTIDE SEQUENCE [LARGE SCALE GENOMIC DNA]</scope>
    <source>
        <strain evidence="13 14">DSM 100099</strain>
    </source>
</reference>
<dbReference type="Gene3D" id="3.30.565.10">
    <property type="entry name" value="Histidine kinase-like ATPase, C-terminal domain"/>
    <property type="match status" value="1"/>
</dbReference>
<evidence type="ECO:0000256" key="4">
    <source>
        <dbReference type="ARBA" id="ARBA00022553"/>
    </source>
</evidence>
<gene>
    <name evidence="13" type="ORF">HZZ10_05105</name>
</gene>
<dbReference type="CDD" id="cd00075">
    <property type="entry name" value="HATPase"/>
    <property type="match status" value="1"/>
</dbReference>
<comment type="subcellular location">
    <subcellularLocation>
        <location evidence="2">Cell membrane</location>
    </subcellularLocation>
</comment>
<evidence type="ECO:0000256" key="9">
    <source>
        <dbReference type="ARBA" id="ARBA00023012"/>
    </source>
</evidence>
<dbReference type="InterPro" id="IPR050428">
    <property type="entry name" value="TCS_sensor_his_kinase"/>
</dbReference>
<dbReference type="SUPFAM" id="SSF55874">
    <property type="entry name" value="ATPase domain of HSP90 chaperone/DNA topoisomerase II/histidine kinase"/>
    <property type="match status" value="1"/>
</dbReference>
<dbReference type="InterPro" id="IPR003661">
    <property type="entry name" value="HisK_dim/P_dom"/>
</dbReference>
<dbReference type="InterPro" id="IPR003594">
    <property type="entry name" value="HATPase_dom"/>
</dbReference>
<dbReference type="Proteomes" id="UP000561011">
    <property type="component" value="Unassembled WGS sequence"/>
</dbReference>
<keyword evidence="9" id="KW-0902">Two-component regulatory system</keyword>
<dbReference type="EMBL" id="JACBYE010000008">
    <property type="protein sequence ID" value="NYS92906.1"/>
    <property type="molecule type" value="Genomic_DNA"/>
</dbReference>
<evidence type="ECO:0000256" key="5">
    <source>
        <dbReference type="ARBA" id="ARBA00022679"/>
    </source>
</evidence>
<keyword evidence="5" id="KW-0808">Transferase</keyword>
<feature type="transmembrane region" description="Helical" evidence="11">
    <location>
        <begin position="149"/>
        <end position="171"/>
    </location>
</feature>
<dbReference type="GO" id="GO:0000155">
    <property type="term" value="F:phosphorelay sensor kinase activity"/>
    <property type="evidence" value="ECO:0007669"/>
    <property type="project" value="InterPro"/>
</dbReference>
<evidence type="ECO:0000256" key="3">
    <source>
        <dbReference type="ARBA" id="ARBA00012438"/>
    </source>
</evidence>
<dbReference type="PROSITE" id="PS50109">
    <property type="entry name" value="HIS_KIN"/>
    <property type="match status" value="1"/>
</dbReference>
<evidence type="ECO:0000313" key="13">
    <source>
        <dbReference type="EMBL" id="NYS92906.1"/>
    </source>
</evidence>
<keyword evidence="6 11" id="KW-0812">Transmembrane</keyword>
<dbReference type="InterPro" id="IPR036097">
    <property type="entry name" value="HisK_dim/P_sf"/>
</dbReference>
<evidence type="ECO:0000256" key="6">
    <source>
        <dbReference type="ARBA" id="ARBA00022692"/>
    </source>
</evidence>
<protein>
    <recommendedName>
        <fullName evidence="3">histidine kinase</fullName>
        <ecNumber evidence="3">2.7.13.3</ecNumber>
    </recommendedName>
</protein>
<comment type="catalytic activity">
    <reaction evidence="1">
        <text>ATP + protein L-histidine = ADP + protein N-phospho-L-histidine.</text>
        <dbReference type="EC" id="2.7.13.3"/>
    </reaction>
</comment>
<dbReference type="InterPro" id="IPR036890">
    <property type="entry name" value="HATPase_C_sf"/>
</dbReference>
<dbReference type="RefSeq" id="WP_179912682.1">
    <property type="nucleotide sequence ID" value="NZ_JACBYE010000008.1"/>
</dbReference>
<keyword evidence="14" id="KW-1185">Reference proteome</keyword>
<dbReference type="PANTHER" id="PTHR45436:SF5">
    <property type="entry name" value="SENSOR HISTIDINE KINASE TRCS"/>
    <property type="match status" value="1"/>
</dbReference>
<keyword evidence="4" id="KW-0597">Phosphoprotein</keyword>
<dbReference type="PRINTS" id="PR00344">
    <property type="entry name" value="BCTRLSENSOR"/>
</dbReference>
<dbReference type="InterPro" id="IPR005467">
    <property type="entry name" value="His_kinase_dom"/>
</dbReference>
<dbReference type="AlphaFoldDB" id="A0A853EQR1"/>
<organism evidence="13 14">
    <name type="scientific">Sanguibacter inulinus</name>
    <dbReference type="NCBI Taxonomy" id="60922"/>
    <lineage>
        <taxon>Bacteria</taxon>
        <taxon>Bacillati</taxon>
        <taxon>Actinomycetota</taxon>
        <taxon>Actinomycetes</taxon>
        <taxon>Micrococcales</taxon>
        <taxon>Sanguibacteraceae</taxon>
        <taxon>Sanguibacter</taxon>
    </lineage>
</organism>